<dbReference type="InParanoid" id="A0A0D0D972"/>
<accession>A0A0D0D972</accession>
<dbReference type="HOGENOM" id="CLU_2121824_0_0_1"/>
<gene>
    <name evidence="1" type="ORF">PAXRUDRAFT_508205</name>
</gene>
<sequence length="114" mass="13187">MANGKSLLVHFRYISDKISKISLLRESLERNCAGNVYTHHFTSHMVQGLGWDLPAHILVLFSAYRPCTYMTRYKLLSFPVQNTHLLFIVLDQTQSLECNVWYDDVSKSSGRCFI</sequence>
<dbReference type="AlphaFoldDB" id="A0A0D0D972"/>
<evidence type="ECO:0000313" key="2">
    <source>
        <dbReference type="Proteomes" id="UP000054538"/>
    </source>
</evidence>
<name>A0A0D0D972_9AGAM</name>
<dbReference type="EMBL" id="KN825175">
    <property type="protein sequence ID" value="KIK93552.1"/>
    <property type="molecule type" value="Genomic_DNA"/>
</dbReference>
<evidence type="ECO:0000313" key="1">
    <source>
        <dbReference type="EMBL" id="KIK93552.1"/>
    </source>
</evidence>
<proteinExistence type="predicted"/>
<organism evidence="1 2">
    <name type="scientific">Paxillus rubicundulus Ve08.2h10</name>
    <dbReference type="NCBI Taxonomy" id="930991"/>
    <lineage>
        <taxon>Eukaryota</taxon>
        <taxon>Fungi</taxon>
        <taxon>Dikarya</taxon>
        <taxon>Basidiomycota</taxon>
        <taxon>Agaricomycotina</taxon>
        <taxon>Agaricomycetes</taxon>
        <taxon>Agaricomycetidae</taxon>
        <taxon>Boletales</taxon>
        <taxon>Paxilineae</taxon>
        <taxon>Paxillaceae</taxon>
        <taxon>Paxillus</taxon>
    </lineage>
</organism>
<dbReference type="Proteomes" id="UP000054538">
    <property type="component" value="Unassembled WGS sequence"/>
</dbReference>
<reference evidence="1 2" key="1">
    <citation type="submission" date="2014-04" db="EMBL/GenBank/DDBJ databases">
        <authorList>
            <consortium name="DOE Joint Genome Institute"/>
            <person name="Kuo A."/>
            <person name="Kohler A."/>
            <person name="Jargeat P."/>
            <person name="Nagy L.G."/>
            <person name="Floudas D."/>
            <person name="Copeland A."/>
            <person name="Barry K.W."/>
            <person name="Cichocki N."/>
            <person name="Veneault-Fourrey C."/>
            <person name="LaButti K."/>
            <person name="Lindquist E.A."/>
            <person name="Lipzen A."/>
            <person name="Lundell T."/>
            <person name="Morin E."/>
            <person name="Murat C."/>
            <person name="Sun H."/>
            <person name="Tunlid A."/>
            <person name="Henrissat B."/>
            <person name="Grigoriev I.V."/>
            <person name="Hibbett D.S."/>
            <person name="Martin F."/>
            <person name="Nordberg H.P."/>
            <person name="Cantor M.N."/>
            <person name="Hua S.X."/>
        </authorList>
    </citation>
    <scope>NUCLEOTIDE SEQUENCE [LARGE SCALE GENOMIC DNA]</scope>
    <source>
        <strain evidence="1 2">Ve08.2h10</strain>
    </source>
</reference>
<keyword evidence="2" id="KW-1185">Reference proteome</keyword>
<reference evidence="2" key="2">
    <citation type="submission" date="2015-01" db="EMBL/GenBank/DDBJ databases">
        <title>Evolutionary Origins and Diversification of the Mycorrhizal Mutualists.</title>
        <authorList>
            <consortium name="DOE Joint Genome Institute"/>
            <consortium name="Mycorrhizal Genomics Consortium"/>
            <person name="Kohler A."/>
            <person name="Kuo A."/>
            <person name="Nagy L.G."/>
            <person name="Floudas D."/>
            <person name="Copeland A."/>
            <person name="Barry K.W."/>
            <person name="Cichocki N."/>
            <person name="Veneault-Fourrey C."/>
            <person name="LaButti K."/>
            <person name="Lindquist E.A."/>
            <person name="Lipzen A."/>
            <person name="Lundell T."/>
            <person name="Morin E."/>
            <person name="Murat C."/>
            <person name="Riley R."/>
            <person name="Ohm R."/>
            <person name="Sun H."/>
            <person name="Tunlid A."/>
            <person name="Henrissat B."/>
            <person name="Grigoriev I.V."/>
            <person name="Hibbett D.S."/>
            <person name="Martin F."/>
        </authorList>
    </citation>
    <scope>NUCLEOTIDE SEQUENCE [LARGE SCALE GENOMIC DNA]</scope>
    <source>
        <strain evidence="2">Ve08.2h10</strain>
    </source>
</reference>
<protein>
    <submittedName>
        <fullName evidence="1">Uncharacterized protein</fullName>
    </submittedName>
</protein>